<evidence type="ECO:0000313" key="1">
    <source>
        <dbReference type="EMBL" id="KGX85230.1"/>
    </source>
</evidence>
<name>A0A0A5G2B3_9BACI</name>
<proteinExistence type="predicted"/>
<organism evidence="1 2">
    <name type="scientific">Pontibacillus marinus BH030004 = DSM 16465</name>
    <dbReference type="NCBI Taxonomy" id="1385511"/>
    <lineage>
        <taxon>Bacteria</taxon>
        <taxon>Bacillati</taxon>
        <taxon>Bacillota</taxon>
        <taxon>Bacilli</taxon>
        <taxon>Bacillales</taxon>
        <taxon>Bacillaceae</taxon>
        <taxon>Pontibacillus</taxon>
    </lineage>
</organism>
<dbReference type="AlphaFoldDB" id="A0A0A5G2B3"/>
<dbReference type="EMBL" id="AVPF01000042">
    <property type="protein sequence ID" value="KGX85230.1"/>
    <property type="molecule type" value="Genomic_DNA"/>
</dbReference>
<protein>
    <submittedName>
        <fullName evidence="1">Transcriptional regulator</fullName>
    </submittedName>
</protein>
<dbReference type="Pfam" id="PF11132">
    <property type="entry name" value="SplA"/>
    <property type="match status" value="1"/>
</dbReference>
<dbReference type="OrthoDB" id="2970581at2"/>
<dbReference type="eggNOG" id="ENOG5033N73">
    <property type="taxonomic scope" value="Bacteria"/>
</dbReference>
<reference evidence="1 2" key="1">
    <citation type="submission" date="2013-08" db="EMBL/GenBank/DDBJ databases">
        <authorList>
            <person name="Huang J."/>
            <person name="Wang G."/>
        </authorList>
    </citation>
    <scope>NUCLEOTIDE SEQUENCE [LARGE SCALE GENOMIC DNA]</scope>
    <source>
        <strain evidence="1 2">BH030004</strain>
    </source>
</reference>
<accession>A0A0A5G2B3</accession>
<dbReference type="STRING" id="1385511.GCA_000425225_03394"/>
<dbReference type="RefSeq" id="WP_081672995.1">
    <property type="nucleotide sequence ID" value="NZ_AULJ01000045.1"/>
</dbReference>
<gene>
    <name evidence="1" type="ORF">N783_15000</name>
</gene>
<keyword evidence="2" id="KW-1185">Reference proteome</keyword>
<dbReference type="Proteomes" id="UP000030403">
    <property type="component" value="Unassembled WGS sequence"/>
</dbReference>
<evidence type="ECO:0000313" key="2">
    <source>
        <dbReference type="Proteomes" id="UP000030403"/>
    </source>
</evidence>
<dbReference type="InterPro" id="IPR022608">
    <property type="entry name" value="Tscrpt_reg_SplA"/>
</dbReference>
<comment type="caution">
    <text evidence="1">The sequence shown here is derived from an EMBL/GenBank/DDBJ whole genome shotgun (WGS) entry which is preliminary data.</text>
</comment>
<sequence>MDNMIDPKEVRAGDEVFVIYRNPHTPTVANIKQAEIVQHPHNPDGVALFLHETYHLIEDEDALFSSEEAAQDAYNEIFTDQPFED</sequence>